<feature type="compositionally biased region" description="Basic and acidic residues" evidence="1">
    <location>
        <begin position="301"/>
        <end position="313"/>
    </location>
</feature>
<sequence>MAESKPVVSKVEMPLKRGVIRIEDGETSQGRDKRVIPMDQEAQTQSRGLVQPSGREERFNMFKEEEINEVRTISKTPKIQKVIFLLRDHKHFVKYYEPRVVSLGPIHYGKEKYRLAETFKLKLAKLFVKSSGKTIEGLCEEVEEKIKELRECFEEEVTKNYNDDDLAWLLLVDGCAILQYIDLAIKDKFKELDIKHDSVAFCQQDLFLLENQVPYRLLELLMSSSPKPVGDGLRKSVDEFITRNHHMVLMDRSSDPQSGKQPENHHMVLMDKSSDPQYGKQPENPIHLLDRLRSSLLGQEKQSDNAKKNEKTEGNLPTNQEARASTNERRTDSSAADTPRNRKKNSDWQSYRNVQELKAAGIHVKRSEANSLRNISFSRKFKFYPGYLWLPPLIVDDSTGPKFLNLIAYEMCLDFKNDFGITSYVSFLDSLIDEASDVKELRKAHVLLNLLGSDYEVAQLFNKIGTDLVPDLGEYKQVRTQIQKYYDKTWVTWVAEFFHNHFSSPWTLLAFLGALLALALSATQTWYAVDSPPGPCDKFCEKFNQNLRKG</sequence>
<evidence type="ECO:0000256" key="1">
    <source>
        <dbReference type="SAM" id="MobiDB-lite"/>
    </source>
</evidence>
<feature type="compositionally biased region" description="Polar residues" evidence="1">
    <location>
        <begin position="315"/>
        <end position="325"/>
    </location>
</feature>
<name>A0A922A1J0_CARIL</name>
<feature type="region of interest" description="Disordered" evidence="1">
    <location>
        <begin position="299"/>
        <end position="350"/>
    </location>
</feature>
<evidence type="ECO:0000313" key="3">
    <source>
        <dbReference type="Proteomes" id="UP000811246"/>
    </source>
</evidence>
<dbReference type="InterPro" id="IPR004158">
    <property type="entry name" value="DUF247_pln"/>
</dbReference>
<comment type="caution">
    <text evidence="2">The sequence shown here is derived from an EMBL/GenBank/DDBJ whole genome shotgun (WGS) entry which is preliminary data.</text>
</comment>
<accession>A0A922A1J0</accession>
<dbReference type="PANTHER" id="PTHR31170">
    <property type="entry name" value="BNAC04G53230D PROTEIN"/>
    <property type="match status" value="1"/>
</dbReference>
<dbReference type="Proteomes" id="UP000811246">
    <property type="component" value="Unassembled WGS sequence"/>
</dbReference>
<organism evidence="2 3">
    <name type="scientific">Carya illinoinensis</name>
    <name type="common">Pecan</name>
    <dbReference type="NCBI Taxonomy" id="32201"/>
    <lineage>
        <taxon>Eukaryota</taxon>
        <taxon>Viridiplantae</taxon>
        <taxon>Streptophyta</taxon>
        <taxon>Embryophyta</taxon>
        <taxon>Tracheophyta</taxon>
        <taxon>Spermatophyta</taxon>
        <taxon>Magnoliopsida</taxon>
        <taxon>eudicotyledons</taxon>
        <taxon>Gunneridae</taxon>
        <taxon>Pentapetalae</taxon>
        <taxon>rosids</taxon>
        <taxon>fabids</taxon>
        <taxon>Fagales</taxon>
        <taxon>Juglandaceae</taxon>
        <taxon>Carya</taxon>
    </lineage>
</organism>
<dbReference type="EMBL" id="MU229025">
    <property type="protein sequence ID" value="KAG6618138.1"/>
    <property type="molecule type" value="Genomic_DNA"/>
</dbReference>
<feature type="region of interest" description="Disordered" evidence="1">
    <location>
        <begin position="24"/>
        <end position="46"/>
    </location>
</feature>
<evidence type="ECO:0000313" key="2">
    <source>
        <dbReference type="EMBL" id="KAG6618138.1"/>
    </source>
</evidence>
<proteinExistence type="predicted"/>
<dbReference type="PANTHER" id="PTHR31170:SF25">
    <property type="entry name" value="BNAA09G04570D PROTEIN"/>
    <property type="match status" value="1"/>
</dbReference>
<gene>
    <name evidence="2" type="ORF">I3842_Q125500</name>
</gene>
<reference evidence="2" key="1">
    <citation type="submission" date="2021-01" db="EMBL/GenBank/DDBJ databases">
        <authorList>
            <person name="Lovell J.T."/>
            <person name="Bentley N."/>
            <person name="Bhattarai G."/>
            <person name="Jenkins J.W."/>
            <person name="Sreedasyam A."/>
            <person name="Alarcon Y."/>
            <person name="Bock C."/>
            <person name="Boston L."/>
            <person name="Carlson J."/>
            <person name="Cervantes K."/>
            <person name="Clermont K."/>
            <person name="Krom N."/>
            <person name="Kubenka K."/>
            <person name="Mamidi S."/>
            <person name="Mattison C."/>
            <person name="Monteros M."/>
            <person name="Pisani C."/>
            <person name="Plott C."/>
            <person name="Rajasekar S."/>
            <person name="Rhein H.S."/>
            <person name="Rohla C."/>
            <person name="Song M."/>
            <person name="Hilaire R.S."/>
            <person name="Shu S."/>
            <person name="Wells L."/>
            <person name="Wang X."/>
            <person name="Webber J."/>
            <person name="Heerema R.J."/>
            <person name="Klein P."/>
            <person name="Conner P."/>
            <person name="Grauke L."/>
            <person name="Grimwood J."/>
            <person name="Schmutz J."/>
            <person name="Randall J.J."/>
        </authorList>
    </citation>
    <scope>NUCLEOTIDE SEQUENCE</scope>
    <source>
        <tissue evidence="2">Leaf</tissue>
    </source>
</reference>
<dbReference type="Pfam" id="PF03140">
    <property type="entry name" value="DUF247"/>
    <property type="match status" value="1"/>
</dbReference>
<feature type="compositionally biased region" description="Basic and acidic residues" evidence="1">
    <location>
        <begin position="24"/>
        <end position="36"/>
    </location>
</feature>
<protein>
    <submittedName>
        <fullName evidence="2">Uncharacterized protein</fullName>
    </submittedName>
</protein>
<dbReference type="AlphaFoldDB" id="A0A922A1J0"/>